<gene>
    <name evidence="11" type="ORF">DSTB1V02_LOCUS744</name>
</gene>
<dbReference type="SUPFAM" id="SSF51445">
    <property type="entry name" value="(Trans)glycosidases"/>
    <property type="match status" value="1"/>
</dbReference>
<dbReference type="PIRSF" id="PIRSF001093">
    <property type="entry name" value="B-hxosamndse_ab_euk"/>
    <property type="match status" value="1"/>
</dbReference>
<comment type="catalytic activity">
    <reaction evidence="1 7">
        <text>Hydrolysis of terminal non-reducing N-acetyl-D-hexosamine residues in N-acetyl-beta-D-hexosaminides.</text>
        <dbReference type="EC" id="3.2.1.52"/>
    </reaction>
</comment>
<keyword evidence="6 7" id="KW-0326">Glycosidase</keyword>
<reference evidence="11" key="1">
    <citation type="submission" date="2020-11" db="EMBL/GenBank/DDBJ databases">
        <authorList>
            <person name="Tran Van P."/>
        </authorList>
    </citation>
    <scope>NUCLEOTIDE SEQUENCE</scope>
</reference>
<keyword evidence="3 9" id="KW-0732">Signal</keyword>
<name>A0A7R8X4R0_9CRUS</name>
<evidence type="ECO:0000256" key="4">
    <source>
        <dbReference type="ARBA" id="ARBA00022801"/>
    </source>
</evidence>
<evidence type="ECO:0000256" key="3">
    <source>
        <dbReference type="ARBA" id="ARBA00022729"/>
    </source>
</evidence>
<dbReference type="InterPro" id="IPR025705">
    <property type="entry name" value="Beta_hexosaminidase_sua/sub"/>
</dbReference>
<protein>
    <recommendedName>
        <fullName evidence="7">Beta-hexosaminidase</fullName>
        <ecNumber evidence="7">3.2.1.52</ecNumber>
    </recommendedName>
</protein>
<evidence type="ECO:0000313" key="11">
    <source>
        <dbReference type="EMBL" id="CAD7240733.1"/>
    </source>
</evidence>
<evidence type="ECO:0000256" key="2">
    <source>
        <dbReference type="ARBA" id="ARBA00006285"/>
    </source>
</evidence>
<dbReference type="PRINTS" id="PR00738">
    <property type="entry name" value="GLHYDRLASE20"/>
</dbReference>
<dbReference type="CDD" id="cd06562">
    <property type="entry name" value="GH20_HexA_HexB-like"/>
    <property type="match status" value="1"/>
</dbReference>
<dbReference type="Pfam" id="PF00728">
    <property type="entry name" value="Glyco_hydro_20"/>
    <property type="match status" value="1"/>
</dbReference>
<sequence length="568" mass="65240">MRTMLMCFNSLVILAVIVFFIQVFTLGQQKEFRSRSIWSWECKGEPGQEQCTKLESSSESSQTLETCKLTCGRYGVLWPRPRGHVTLSSKTVPIHLKSINKTNESYDLLLERKDDLNVRAHMKATTLYGIRHAFETLLQLIAVDEIHDCLQILESAKIADSPAYVHRGVLVDTSRNFISLKTLKLVIDGLSYNKMNVLHWHVTDSQSFPLQLPRIPKLSQYGSYSPNMVYSPADVKELVEYARSRGVRILPELDTPAHVGEGWQWGPDAGMGNLAVCIGKEPWQKYCYQPPCGLLNPVNENLYPVLKDIYTDMLKMFESDLFHMGGDEVLFPCWNETEEIIEWMQTQGYEKEDFIRLWAEKFQKTAYDKLTEANADVKMPVILFTSKLTENERVENYLPKEDYIIQTWEDRDNIGRYAHLISKGYRMIFSNYDSLYLDCGYGPWVGGDGQNWCSPYKSWQRIYDNDIFKIAMNVTNFTLPEEAVRSQVLGGEACLWTETASEGSLLSKIFPRSAALAERLWTDPSSNFTEAEVRLVHHTTRMMQLGISADAIQPLWCYQNPGLCYIFP</sequence>
<evidence type="ECO:0000256" key="1">
    <source>
        <dbReference type="ARBA" id="ARBA00001231"/>
    </source>
</evidence>
<feature type="domain" description="Glycoside hydrolase family 20 catalytic" evidence="10">
    <location>
        <begin position="164"/>
        <end position="523"/>
    </location>
</feature>
<dbReference type="PANTHER" id="PTHR22600">
    <property type="entry name" value="BETA-HEXOSAMINIDASE"/>
    <property type="match status" value="1"/>
</dbReference>
<evidence type="ECO:0000259" key="10">
    <source>
        <dbReference type="Pfam" id="PF00728"/>
    </source>
</evidence>
<comment type="similarity">
    <text evidence="2 7">Belongs to the glycosyl hydrolase 20 family.</text>
</comment>
<dbReference type="OrthoDB" id="428480at2759"/>
<dbReference type="Proteomes" id="UP000677054">
    <property type="component" value="Unassembled WGS sequence"/>
</dbReference>
<feature type="chain" id="PRO_5036209002" description="Beta-hexosaminidase" evidence="9">
    <location>
        <begin position="28"/>
        <end position="568"/>
    </location>
</feature>
<dbReference type="EMBL" id="LR899574">
    <property type="protein sequence ID" value="CAD7240733.1"/>
    <property type="molecule type" value="Genomic_DNA"/>
</dbReference>
<evidence type="ECO:0000256" key="8">
    <source>
        <dbReference type="PIRSR" id="PIRSR001093-1"/>
    </source>
</evidence>
<keyword evidence="5" id="KW-0325">Glycoprotein</keyword>
<dbReference type="Gene3D" id="3.20.20.80">
    <property type="entry name" value="Glycosidases"/>
    <property type="match status" value="1"/>
</dbReference>
<dbReference type="PANTHER" id="PTHR22600:SF26">
    <property type="entry name" value="BETA-N-ACETYLHEXOSAMINIDASE"/>
    <property type="match status" value="1"/>
</dbReference>
<dbReference type="InterPro" id="IPR029018">
    <property type="entry name" value="Hex-like_dom2"/>
</dbReference>
<dbReference type="InterPro" id="IPR015883">
    <property type="entry name" value="Glyco_hydro_20_cat"/>
</dbReference>
<keyword evidence="12" id="KW-1185">Reference proteome</keyword>
<dbReference type="SUPFAM" id="SSF55545">
    <property type="entry name" value="beta-N-acetylhexosaminidase-like domain"/>
    <property type="match status" value="1"/>
</dbReference>
<feature type="signal peptide" evidence="9">
    <location>
        <begin position="1"/>
        <end position="27"/>
    </location>
</feature>
<dbReference type="GO" id="GO:0005975">
    <property type="term" value="P:carbohydrate metabolic process"/>
    <property type="evidence" value="ECO:0007669"/>
    <property type="project" value="InterPro"/>
</dbReference>
<dbReference type="Gene3D" id="3.30.379.10">
    <property type="entry name" value="Chitobiase/beta-hexosaminidase domain 2-like"/>
    <property type="match status" value="2"/>
</dbReference>
<evidence type="ECO:0000256" key="6">
    <source>
        <dbReference type="ARBA" id="ARBA00023295"/>
    </source>
</evidence>
<evidence type="ECO:0000256" key="7">
    <source>
        <dbReference type="PIRNR" id="PIRNR001093"/>
    </source>
</evidence>
<dbReference type="EC" id="3.2.1.52" evidence="7"/>
<evidence type="ECO:0000313" key="12">
    <source>
        <dbReference type="Proteomes" id="UP000677054"/>
    </source>
</evidence>
<evidence type="ECO:0000256" key="5">
    <source>
        <dbReference type="ARBA" id="ARBA00023180"/>
    </source>
</evidence>
<dbReference type="InterPro" id="IPR017853">
    <property type="entry name" value="GH"/>
</dbReference>
<dbReference type="AlphaFoldDB" id="A0A7R8X4R0"/>
<accession>A0A7R8X4R0</accession>
<dbReference type="GO" id="GO:0005886">
    <property type="term" value="C:plasma membrane"/>
    <property type="evidence" value="ECO:0007669"/>
    <property type="project" value="TreeGrafter"/>
</dbReference>
<dbReference type="GO" id="GO:0030203">
    <property type="term" value="P:glycosaminoglycan metabolic process"/>
    <property type="evidence" value="ECO:0007669"/>
    <property type="project" value="TreeGrafter"/>
</dbReference>
<evidence type="ECO:0000256" key="9">
    <source>
        <dbReference type="SAM" id="SignalP"/>
    </source>
</evidence>
<keyword evidence="4 7" id="KW-0378">Hydrolase</keyword>
<organism evidence="11">
    <name type="scientific">Darwinula stevensoni</name>
    <dbReference type="NCBI Taxonomy" id="69355"/>
    <lineage>
        <taxon>Eukaryota</taxon>
        <taxon>Metazoa</taxon>
        <taxon>Ecdysozoa</taxon>
        <taxon>Arthropoda</taxon>
        <taxon>Crustacea</taxon>
        <taxon>Oligostraca</taxon>
        <taxon>Ostracoda</taxon>
        <taxon>Podocopa</taxon>
        <taxon>Podocopida</taxon>
        <taxon>Darwinulocopina</taxon>
        <taxon>Darwinuloidea</taxon>
        <taxon>Darwinulidae</taxon>
        <taxon>Darwinula</taxon>
    </lineage>
</organism>
<dbReference type="GO" id="GO:0016231">
    <property type="term" value="F:beta-N-acetylglucosaminidase activity"/>
    <property type="evidence" value="ECO:0007669"/>
    <property type="project" value="TreeGrafter"/>
</dbReference>
<feature type="active site" description="Proton donor" evidence="8">
    <location>
        <position position="328"/>
    </location>
</feature>
<proteinExistence type="inferred from homology"/>
<dbReference type="FunFam" id="3.20.20.80:FF:000063">
    <property type="entry name" value="Beta-hexosaminidase"/>
    <property type="match status" value="1"/>
</dbReference>
<dbReference type="EMBL" id="CAJPEV010000057">
    <property type="protein sequence ID" value="CAG0879764.1"/>
    <property type="molecule type" value="Genomic_DNA"/>
</dbReference>